<comment type="cofactor">
    <cofactor evidence="1">
        <name>[4Fe-4S] cluster</name>
        <dbReference type="ChEBI" id="CHEBI:49883"/>
    </cofactor>
</comment>
<reference evidence="12 13" key="1">
    <citation type="journal article" date="2016" name="Nat. Commun.">
        <title>Thousands of microbial genomes shed light on interconnected biogeochemical processes in an aquifer system.</title>
        <authorList>
            <person name="Anantharaman K."/>
            <person name="Brown C.T."/>
            <person name="Hug L.A."/>
            <person name="Sharon I."/>
            <person name="Castelle C.J."/>
            <person name="Probst A.J."/>
            <person name="Thomas B.C."/>
            <person name="Singh A."/>
            <person name="Wilkins M.J."/>
            <person name="Karaoz U."/>
            <person name="Brodie E.L."/>
            <person name="Williams K.H."/>
            <person name="Hubbard S.S."/>
            <person name="Banfield J.F."/>
        </authorList>
    </citation>
    <scope>NUCLEOTIDE SEQUENCE [LARGE SCALE GENOMIC DNA]</scope>
</reference>
<comment type="caution">
    <text evidence="12">The sequence shown here is derived from an EMBL/GenBank/DDBJ whole genome shotgun (WGS) entry which is preliminary data.</text>
</comment>
<evidence type="ECO:0000259" key="10">
    <source>
        <dbReference type="PROSITE" id="PS51449"/>
    </source>
</evidence>
<dbReference type="Pfam" id="PF00919">
    <property type="entry name" value="UPF0004"/>
    <property type="match status" value="1"/>
</dbReference>
<dbReference type="Gene3D" id="3.80.30.20">
    <property type="entry name" value="tm_1862 like domain"/>
    <property type="match status" value="1"/>
</dbReference>
<keyword evidence="9" id="KW-0411">Iron-sulfur</keyword>
<dbReference type="SFLD" id="SFLDG01082">
    <property type="entry name" value="B12-binding_domain_containing"/>
    <property type="match status" value="1"/>
</dbReference>
<dbReference type="GO" id="GO:0046872">
    <property type="term" value="F:metal ion binding"/>
    <property type="evidence" value="ECO:0007669"/>
    <property type="project" value="UniProtKB-KW"/>
</dbReference>
<dbReference type="InterPro" id="IPR006638">
    <property type="entry name" value="Elp3/MiaA/NifB-like_rSAM"/>
</dbReference>
<dbReference type="PANTHER" id="PTHR43020">
    <property type="entry name" value="CDK5 REGULATORY SUBUNIT-ASSOCIATED PROTEIN 1"/>
    <property type="match status" value="1"/>
</dbReference>
<gene>
    <name evidence="12" type="ORF">A2527_11890</name>
</gene>
<dbReference type="NCBIfam" id="TIGR00089">
    <property type="entry name" value="MiaB/RimO family radical SAM methylthiotransferase"/>
    <property type="match status" value="1"/>
</dbReference>
<dbReference type="PROSITE" id="PS51449">
    <property type="entry name" value="MTTASE_N"/>
    <property type="match status" value="1"/>
</dbReference>
<evidence type="ECO:0000256" key="5">
    <source>
        <dbReference type="ARBA" id="ARBA00022691"/>
    </source>
</evidence>
<dbReference type="Gene3D" id="3.40.50.12160">
    <property type="entry name" value="Methylthiotransferase, N-terminal domain"/>
    <property type="match status" value="1"/>
</dbReference>
<evidence type="ECO:0000256" key="6">
    <source>
        <dbReference type="ARBA" id="ARBA00022694"/>
    </source>
</evidence>
<evidence type="ECO:0000313" key="13">
    <source>
        <dbReference type="Proteomes" id="UP000178449"/>
    </source>
</evidence>
<dbReference type="InterPro" id="IPR023404">
    <property type="entry name" value="rSAM_horseshoe"/>
</dbReference>
<dbReference type="InterPro" id="IPR005839">
    <property type="entry name" value="Methylthiotransferase"/>
</dbReference>
<evidence type="ECO:0000256" key="3">
    <source>
        <dbReference type="ARBA" id="ARBA00022490"/>
    </source>
</evidence>
<dbReference type="FunFam" id="3.40.50.12160:FF:000004">
    <property type="entry name" value="Threonylcarbamoyladenosine tRNA methylthiotransferase MtaB"/>
    <property type="match status" value="1"/>
</dbReference>
<dbReference type="InterPro" id="IPR020612">
    <property type="entry name" value="Methylthiotransferase_CS"/>
</dbReference>
<accession>A0A1F6GD43</accession>
<dbReference type="Pfam" id="PF04055">
    <property type="entry name" value="Radical_SAM"/>
    <property type="match status" value="1"/>
</dbReference>
<dbReference type="InterPro" id="IPR038135">
    <property type="entry name" value="Methylthiotransferase_N_sf"/>
</dbReference>
<dbReference type="SFLD" id="SFLDS00029">
    <property type="entry name" value="Radical_SAM"/>
    <property type="match status" value="1"/>
</dbReference>
<dbReference type="InterPro" id="IPR006467">
    <property type="entry name" value="MiaB-like_bact"/>
</dbReference>
<evidence type="ECO:0000256" key="8">
    <source>
        <dbReference type="ARBA" id="ARBA00023004"/>
    </source>
</evidence>
<sequence>MPLASFYTLGCRLNQTETGLIAHSLTKLGYQITEAKEGADLCVINSCTVTGQTDLKCRQLIRQVQKNNPGALVAVVGCFSQMATDQILQIGGVDLILGTEEKLNLARYLKEAQTSEVPIIKVGPISGQAFEQEGAPPLPGQTRANLKIQEGCDFICSFCIIPKARGRSRSRRLANLLEEARMLGERGVKELVLTGVNLGCWEEEKKGFLDLIEALEETPGIERLRISSIEPTTLGREVFASMADPKKKLVPHLHLPLQSGSDEVLLAMRRRYSAHEYMDYLWAAKEAVPGLGLGSDVIAGFPGETEADFLATYELLKKSPIHYFHVFPFASRPGTKAALAEKMVESKEINRRALALRELNDQKRDLWAQEHQGETLLVLFEGGPRAQGYGPNYLRVEVTAGENELTNQILPVKITDSLGGLALGELV</sequence>
<dbReference type="PROSITE" id="PS51918">
    <property type="entry name" value="RADICAL_SAM"/>
    <property type="match status" value="1"/>
</dbReference>
<evidence type="ECO:0000256" key="4">
    <source>
        <dbReference type="ARBA" id="ARBA00022679"/>
    </source>
</evidence>
<dbReference type="InterPro" id="IPR058240">
    <property type="entry name" value="rSAM_sf"/>
</dbReference>
<evidence type="ECO:0000313" key="12">
    <source>
        <dbReference type="EMBL" id="OGG96018.1"/>
    </source>
</evidence>
<evidence type="ECO:0000256" key="1">
    <source>
        <dbReference type="ARBA" id="ARBA00001966"/>
    </source>
</evidence>
<feature type="domain" description="Radical SAM core" evidence="11">
    <location>
        <begin position="138"/>
        <end position="369"/>
    </location>
</feature>
<dbReference type="GO" id="GO:0005829">
    <property type="term" value="C:cytosol"/>
    <property type="evidence" value="ECO:0007669"/>
    <property type="project" value="TreeGrafter"/>
</dbReference>
<dbReference type="EMBL" id="MFNE01000019">
    <property type="protein sequence ID" value="OGG96018.1"/>
    <property type="molecule type" value="Genomic_DNA"/>
</dbReference>
<proteinExistence type="predicted"/>
<dbReference type="SFLD" id="SFLDG01061">
    <property type="entry name" value="methylthiotransferase"/>
    <property type="match status" value="1"/>
</dbReference>
<keyword evidence="6" id="KW-0819">tRNA processing</keyword>
<dbReference type="InterPro" id="IPR013848">
    <property type="entry name" value="Methylthiotransferase_N"/>
</dbReference>
<keyword evidence="2" id="KW-0004">4Fe-4S</keyword>
<feature type="domain" description="MTTase N-terminal" evidence="10">
    <location>
        <begin position="2"/>
        <end position="114"/>
    </location>
</feature>
<keyword evidence="7" id="KW-0479">Metal-binding</keyword>
<dbReference type="PANTHER" id="PTHR43020:SF2">
    <property type="entry name" value="MITOCHONDRIAL TRNA METHYLTHIOTRANSFERASE CDK5RAP1"/>
    <property type="match status" value="1"/>
</dbReference>
<dbReference type="Proteomes" id="UP000178449">
    <property type="component" value="Unassembled WGS sequence"/>
</dbReference>
<keyword evidence="8" id="KW-0408">Iron</keyword>
<protein>
    <submittedName>
        <fullName evidence="12">tRNA (N(6)-L-threonylcarbamoyladenosine(37)-C(2))-methylthiotransferase MtaB</fullName>
    </submittedName>
</protein>
<dbReference type="GO" id="GO:0051539">
    <property type="term" value="F:4 iron, 4 sulfur cluster binding"/>
    <property type="evidence" value="ECO:0007669"/>
    <property type="project" value="UniProtKB-KW"/>
</dbReference>
<evidence type="ECO:0000259" key="11">
    <source>
        <dbReference type="PROSITE" id="PS51918"/>
    </source>
</evidence>
<keyword evidence="4 12" id="KW-0808">Transferase</keyword>
<evidence type="ECO:0000256" key="2">
    <source>
        <dbReference type="ARBA" id="ARBA00022485"/>
    </source>
</evidence>
<organism evidence="12 13">
    <name type="scientific">Candidatus Lambdaproteobacteria bacterium RIFOXYD2_FULL_50_16</name>
    <dbReference type="NCBI Taxonomy" id="1817772"/>
    <lineage>
        <taxon>Bacteria</taxon>
        <taxon>Pseudomonadati</taxon>
        <taxon>Pseudomonadota</taxon>
        <taxon>Candidatus Lambdaproteobacteria</taxon>
    </lineage>
</organism>
<dbReference type="SUPFAM" id="SSF102114">
    <property type="entry name" value="Radical SAM enzymes"/>
    <property type="match status" value="1"/>
</dbReference>
<dbReference type="CDD" id="cd01335">
    <property type="entry name" value="Radical_SAM"/>
    <property type="match status" value="1"/>
</dbReference>
<name>A0A1F6GD43_9PROT</name>
<dbReference type="SMART" id="SM00729">
    <property type="entry name" value="Elp3"/>
    <property type="match status" value="1"/>
</dbReference>
<dbReference type="NCBIfam" id="TIGR01579">
    <property type="entry name" value="MiaB-like-C"/>
    <property type="match status" value="1"/>
</dbReference>
<keyword evidence="5" id="KW-0949">S-adenosyl-L-methionine</keyword>
<evidence type="ECO:0000256" key="9">
    <source>
        <dbReference type="ARBA" id="ARBA00023014"/>
    </source>
</evidence>
<dbReference type="PROSITE" id="PS01278">
    <property type="entry name" value="MTTASE_RADICAL"/>
    <property type="match status" value="1"/>
</dbReference>
<dbReference type="GO" id="GO:0035597">
    <property type="term" value="F:tRNA-2-methylthio-N(6)-dimethylallyladenosine(37) synthase activity"/>
    <property type="evidence" value="ECO:0007669"/>
    <property type="project" value="TreeGrafter"/>
</dbReference>
<dbReference type="STRING" id="1817772.A2527_11890"/>
<dbReference type="AlphaFoldDB" id="A0A1F6GD43"/>
<evidence type="ECO:0000256" key="7">
    <source>
        <dbReference type="ARBA" id="ARBA00022723"/>
    </source>
</evidence>
<keyword evidence="3" id="KW-0963">Cytoplasm</keyword>
<dbReference type="InterPro" id="IPR007197">
    <property type="entry name" value="rSAM"/>
</dbReference>